<dbReference type="KEGG" id="kba:A0U89_14110"/>
<gene>
    <name evidence="3" type="ORF">A0U89_14110</name>
</gene>
<dbReference type="InterPro" id="IPR050739">
    <property type="entry name" value="MFP"/>
</dbReference>
<reference evidence="3 4" key="1">
    <citation type="journal article" date="2016" name="Microb. Cell Fact.">
        <title>Dissection of exopolysaccharide biosynthesis in Kozakia baliensis.</title>
        <authorList>
            <person name="Brandt J.U."/>
            <person name="Jakob F."/>
            <person name="Behr J."/>
            <person name="Geissler A.J."/>
            <person name="Vogel R.F."/>
        </authorList>
    </citation>
    <scope>NUCLEOTIDE SEQUENCE [LARGE SCALE GENOMIC DNA]</scope>
    <source>
        <strain evidence="3 4">DSM 14400</strain>
        <plasmid evidence="4">Plasmid pkb14400_1</plasmid>
    </source>
</reference>
<geneLocation type="plasmid" evidence="4">
    <name>pkb14400_1</name>
</geneLocation>
<dbReference type="Gene3D" id="2.40.50.100">
    <property type="match status" value="1"/>
</dbReference>
<evidence type="ECO:0000313" key="4">
    <source>
        <dbReference type="Proteomes" id="UP000179145"/>
    </source>
</evidence>
<keyword evidence="1" id="KW-0472">Membrane</keyword>
<name>A0A1D8UXR5_9PROT</name>
<keyword evidence="4" id="KW-1185">Reference proteome</keyword>
<dbReference type="InterPro" id="IPR058625">
    <property type="entry name" value="MdtA-like_BSH"/>
</dbReference>
<dbReference type="Proteomes" id="UP000179145">
    <property type="component" value="Plasmid pKB14400_1"/>
</dbReference>
<keyword evidence="1" id="KW-0812">Transmembrane</keyword>
<evidence type="ECO:0000313" key="3">
    <source>
        <dbReference type="EMBL" id="AOX18445.1"/>
    </source>
</evidence>
<dbReference type="EMBL" id="CP014675">
    <property type="protein sequence ID" value="AOX18445.1"/>
    <property type="molecule type" value="Genomic_DNA"/>
</dbReference>
<feature type="transmembrane region" description="Helical" evidence="1">
    <location>
        <begin position="28"/>
        <end position="48"/>
    </location>
</feature>
<accession>A0A1D8UXR5</accession>
<keyword evidence="1" id="KW-1133">Transmembrane helix</keyword>
<protein>
    <submittedName>
        <fullName evidence="3">Transporter</fullName>
    </submittedName>
</protein>
<dbReference type="RefSeq" id="WP_070403927.1">
    <property type="nucleotide sequence ID" value="NZ_BJVW01000038.1"/>
</dbReference>
<dbReference type="AlphaFoldDB" id="A0A1D8UXR5"/>
<dbReference type="Pfam" id="PF25917">
    <property type="entry name" value="BSH_RND"/>
    <property type="match status" value="1"/>
</dbReference>
<dbReference type="PRINTS" id="PR01490">
    <property type="entry name" value="RTXTOXIND"/>
</dbReference>
<proteinExistence type="predicted"/>
<evidence type="ECO:0000259" key="2">
    <source>
        <dbReference type="Pfam" id="PF25917"/>
    </source>
</evidence>
<organism evidence="3 4">
    <name type="scientific">Kozakia baliensis</name>
    <dbReference type="NCBI Taxonomy" id="153496"/>
    <lineage>
        <taxon>Bacteria</taxon>
        <taxon>Pseudomonadati</taxon>
        <taxon>Pseudomonadota</taxon>
        <taxon>Alphaproteobacteria</taxon>
        <taxon>Acetobacterales</taxon>
        <taxon>Acetobacteraceae</taxon>
        <taxon>Kozakia</taxon>
    </lineage>
</organism>
<keyword evidence="3" id="KW-0614">Plasmid</keyword>
<dbReference type="PANTHER" id="PTHR30386:SF28">
    <property type="entry name" value="EXPORTED PROTEIN"/>
    <property type="match status" value="1"/>
</dbReference>
<feature type="domain" description="Multidrug resistance protein MdtA-like barrel-sandwich hybrid" evidence="2">
    <location>
        <begin position="70"/>
        <end position="291"/>
    </location>
</feature>
<dbReference type="PANTHER" id="PTHR30386">
    <property type="entry name" value="MEMBRANE FUSION SUBUNIT OF EMRAB-TOLC MULTIDRUG EFFLUX PUMP"/>
    <property type="match status" value="1"/>
</dbReference>
<dbReference type="OrthoDB" id="9810980at2"/>
<evidence type="ECO:0000256" key="1">
    <source>
        <dbReference type="SAM" id="Phobius"/>
    </source>
</evidence>
<sequence length="435" mass="49636">MSDPFFRNEVFEARRLTWMGNVRVGFPIPIRIVGWLSLFFVLAFIFYLRLGLYTRRVHATGYMQPPSGLITVNSMVPGLLSARLVQEGQRVHRGDQLFILDLEERSASGLTYKQIFDDLRRQRGQLETQRQLRLDAAPMEKRAFASQLFFLHEQHDNISRQIEQDQRILPVVERAVARLRAAAAKHLVNETQFQSQIYTYAQLLSSHAQFLSNFSQVDAQMADILSRLSRYDNLLRHDISEIDQKIAAIDERLTDNARHQKNIVTAMSDGIVTALRVNVGQQVIAGAPLATLLPTGRQLEADLYVTSASIGFLYEGEPVLLRYASYPYQRFGLYRGQVSEITRAPVTLLEKNDEAFASLDEVRKDQHPNHGDVYRLRVVPEQQFVKAYGRLKPLEAGMVVEADIAIDTRPLYQWIFDPVISMRDSISVVSGGLYH</sequence>